<feature type="coiled-coil region" evidence="2">
    <location>
        <begin position="7"/>
        <end position="34"/>
    </location>
</feature>
<gene>
    <name evidence="3" type="ORF">MGWOODY_Mmi975</name>
</gene>
<dbReference type="EMBL" id="FAXC01000422">
    <property type="protein sequence ID" value="CUV10479.1"/>
    <property type="molecule type" value="Genomic_DNA"/>
</dbReference>
<evidence type="ECO:0008006" key="4">
    <source>
        <dbReference type="Google" id="ProtNLM"/>
    </source>
</evidence>
<dbReference type="Pfam" id="PF02575">
    <property type="entry name" value="YbaB_DNA_bd"/>
    <property type="match status" value="1"/>
</dbReference>
<dbReference type="InterPro" id="IPR004401">
    <property type="entry name" value="YbaB/EbfC"/>
</dbReference>
<reference evidence="3" key="1">
    <citation type="submission" date="2015-10" db="EMBL/GenBank/DDBJ databases">
        <authorList>
            <person name="Gilbert D.G."/>
        </authorList>
    </citation>
    <scope>NUCLEOTIDE SEQUENCE</scope>
</reference>
<dbReference type="NCBIfam" id="TIGR00103">
    <property type="entry name" value="DNA_YbaB_EbfC"/>
    <property type="match status" value="1"/>
</dbReference>
<dbReference type="PANTHER" id="PTHR33449">
    <property type="entry name" value="NUCLEOID-ASSOCIATED PROTEIN YBAB"/>
    <property type="match status" value="1"/>
</dbReference>
<evidence type="ECO:0000313" key="3">
    <source>
        <dbReference type="EMBL" id="CUV10479.1"/>
    </source>
</evidence>
<dbReference type="Gene3D" id="3.30.1310.10">
    <property type="entry name" value="Nucleoid-associated protein YbaB-like domain"/>
    <property type="match status" value="1"/>
</dbReference>
<organism evidence="3">
    <name type="scientific">hydrothermal vent metagenome</name>
    <dbReference type="NCBI Taxonomy" id="652676"/>
    <lineage>
        <taxon>unclassified sequences</taxon>
        <taxon>metagenomes</taxon>
        <taxon>ecological metagenomes</taxon>
    </lineage>
</organism>
<proteinExistence type="inferred from homology"/>
<dbReference type="SUPFAM" id="SSF82607">
    <property type="entry name" value="YbaB-like"/>
    <property type="match status" value="1"/>
</dbReference>
<dbReference type="InterPro" id="IPR036894">
    <property type="entry name" value="YbaB-like_sf"/>
</dbReference>
<sequence>MINPKKMSQMMKQAQQMQKKMSAVQETLEDLAVEGVAADGMVKVKMDGNQKLLDINIDPAAQHEELDLLEDLILIAVNQAVIKSQDKAQKRMNVVTGNILGNIKLPGM</sequence>
<protein>
    <recommendedName>
        <fullName evidence="4">Nucleoid-associated protein YaaK</fullName>
    </recommendedName>
</protein>
<accession>A0A160VJH0</accession>
<evidence type="ECO:0000256" key="2">
    <source>
        <dbReference type="SAM" id="Coils"/>
    </source>
</evidence>
<dbReference type="AlphaFoldDB" id="A0A160VJH0"/>
<dbReference type="GO" id="GO:0003677">
    <property type="term" value="F:DNA binding"/>
    <property type="evidence" value="ECO:0007669"/>
    <property type="project" value="UniProtKB-KW"/>
</dbReference>
<dbReference type="PANTHER" id="PTHR33449:SF1">
    <property type="entry name" value="NUCLEOID-ASSOCIATED PROTEIN YBAB"/>
    <property type="match status" value="1"/>
</dbReference>
<dbReference type="GO" id="GO:0005829">
    <property type="term" value="C:cytosol"/>
    <property type="evidence" value="ECO:0007669"/>
    <property type="project" value="TreeGrafter"/>
</dbReference>
<keyword evidence="1" id="KW-0238">DNA-binding</keyword>
<evidence type="ECO:0000256" key="1">
    <source>
        <dbReference type="ARBA" id="ARBA00023125"/>
    </source>
</evidence>
<name>A0A160VJH0_9ZZZZ</name>
<dbReference type="HAMAP" id="MF_00274">
    <property type="entry name" value="DNA_YbaB_EbfC"/>
    <property type="match status" value="1"/>
</dbReference>
<keyword evidence="2" id="KW-0175">Coiled coil</keyword>
<dbReference type="PIRSF" id="PIRSF004555">
    <property type="entry name" value="UCP004555"/>
    <property type="match status" value="1"/>
</dbReference>